<accession>A0A0C2D1N1</accession>
<evidence type="ECO:0000313" key="1">
    <source>
        <dbReference type="EMBL" id="KIG15695.1"/>
    </source>
</evidence>
<dbReference type="AlphaFoldDB" id="A0A0C2D1N1"/>
<evidence type="ECO:0000313" key="2">
    <source>
        <dbReference type="Proteomes" id="UP000031599"/>
    </source>
</evidence>
<protein>
    <submittedName>
        <fullName evidence="1">Uncharacterized protein</fullName>
    </submittedName>
</protein>
<dbReference type="EMBL" id="JMCC02000048">
    <property type="protein sequence ID" value="KIG15695.1"/>
    <property type="molecule type" value="Genomic_DNA"/>
</dbReference>
<gene>
    <name evidence="1" type="ORF">DB30_05265</name>
</gene>
<reference evidence="1 2" key="1">
    <citation type="submission" date="2014-12" db="EMBL/GenBank/DDBJ databases">
        <title>Genome assembly of Enhygromyxa salina DSM 15201.</title>
        <authorList>
            <person name="Sharma G."/>
            <person name="Subramanian S."/>
        </authorList>
    </citation>
    <scope>NUCLEOTIDE SEQUENCE [LARGE SCALE GENOMIC DNA]</scope>
    <source>
        <strain evidence="1 2">DSM 15201</strain>
    </source>
</reference>
<sequence>MIPVAPQPQPKAPDFDFAHDVHDRGLDAIRQLAGLAPLHAWKGKNIAAQVARIEDVNPSMLRRYAYWKRAMPALHRAYGGYCAYLARYIEPVETPTTDHFIALRNTMDPALAYTWSNYRLAHAFVNSVKSAIPDVLDPFEIDHGWFAIDFGTFKTIPGPGAPPRHREAIVHSIATLKLDGRALAVTRRRAAERYWRAPRGCPPLPFWALETDEPFLASELRRQGRLNPEDI</sequence>
<dbReference type="Proteomes" id="UP000031599">
    <property type="component" value="Unassembled WGS sequence"/>
</dbReference>
<proteinExistence type="predicted"/>
<name>A0A0C2D1N1_9BACT</name>
<organism evidence="1 2">
    <name type="scientific">Enhygromyxa salina</name>
    <dbReference type="NCBI Taxonomy" id="215803"/>
    <lineage>
        <taxon>Bacteria</taxon>
        <taxon>Pseudomonadati</taxon>
        <taxon>Myxococcota</taxon>
        <taxon>Polyangia</taxon>
        <taxon>Nannocystales</taxon>
        <taxon>Nannocystaceae</taxon>
        <taxon>Enhygromyxa</taxon>
    </lineage>
</organism>
<comment type="caution">
    <text evidence="1">The sequence shown here is derived from an EMBL/GenBank/DDBJ whole genome shotgun (WGS) entry which is preliminary data.</text>
</comment>